<reference evidence="5" key="1">
    <citation type="submission" date="2019-08" db="EMBL/GenBank/DDBJ databases">
        <authorList>
            <person name="Kucharzyk K."/>
            <person name="Murdoch R.W."/>
            <person name="Higgins S."/>
            <person name="Loffler F."/>
        </authorList>
    </citation>
    <scope>NUCLEOTIDE SEQUENCE</scope>
</reference>
<dbReference type="PANTHER" id="PTHR43280">
    <property type="entry name" value="ARAC-FAMILY TRANSCRIPTIONAL REGULATOR"/>
    <property type="match status" value="1"/>
</dbReference>
<dbReference type="GO" id="GO:0003700">
    <property type="term" value="F:DNA-binding transcription factor activity"/>
    <property type="evidence" value="ECO:0007669"/>
    <property type="project" value="InterPro"/>
</dbReference>
<organism evidence="5">
    <name type="scientific">bioreactor metagenome</name>
    <dbReference type="NCBI Taxonomy" id="1076179"/>
    <lineage>
        <taxon>unclassified sequences</taxon>
        <taxon>metagenomes</taxon>
        <taxon>ecological metagenomes</taxon>
    </lineage>
</organism>
<comment type="caution">
    <text evidence="5">The sequence shown here is derived from an EMBL/GenBank/DDBJ whole genome shotgun (WGS) entry which is preliminary data.</text>
</comment>
<evidence type="ECO:0000259" key="4">
    <source>
        <dbReference type="PROSITE" id="PS01124"/>
    </source>
</evidence>
<proteinExistence type="predicted"/>
<dbReference type="Gene3D" id="1.10.10.60">
    <property type="entry name" value="Homeodomain-like"/>
    <property type="match status" value="2"/>
</dbReference>
<evidence type="ECO:0000256" key="1">
    <source>
        <dbReference type="ARBA" id="ARBA00023015"/>
    </source>
</evidence>
<evidence type="ECO:0000256" key="2">
    <source>
        <dbReference type="ARBA" id="ARBA00023125"/>
    </source>
</evidence>
<keyword evidence="1" id="KW-0805">Transcription regulation</keyword>
<sequence>MFVPPRSIHTFCSRESGEFIVFDIIEDWHSQWKNIKGFTCKIDNRWDAFRTLVGHELKCASRYSPHLDKFGDYALHLLNLDEPPSIRYIRENFHTPINIPLLAEMEHFSVGHYYKWFARVMGTTPIEYVRKLRIEWAKNLLENTELPIQHIAWEIGYANQTTLSRLFSEEIGISPANYRKKMRELVEK</sequence>
<dbReference type="SMART" id="SM00342">
    <property type="entry name" value="HTH_ARAC"/>
    <property type="match status" value="1"/>
</dbReference>
<dbReference type="GO" id="GO:0043565">
    <property type="term" value="F:sequence-specific DNA binding"/>
    <property type="evidence" value="ECO:0007669"/>
    <property type="project" value="InterPro"/>
</dbReference>
<dbReference type="PROSITE" id="PS01124">
    <property type="entry name" value="HTH_ARAC_FAMILY_2"/>
    <property type="match status" value="1"/>
</dbReference>
<dbReference type="AlphaFoldDB" id="A0A645GRW8"/>
<dbReference type="PANTHER" id="PTHR43280:SF28">
    <property type="entry name" value="HTH-TYPE TRANSCRIPTIONAL ACTIVATOR RHAS"/>
    <property type="match status" value="1"/>
</dbReference>
<protein>
    <submittedName>
        <fullName evidence="5">HTH-type transcriptional activator RhaS</fullName>
    </submittedName>
</protein>
<dbReference type="InterPro" id="IPR009057">
    <property type="entry name" value="Homeodomain-like_sf"/>
</dbReference>
<name>A0A645GRW8_9ZZZZ</name>
<evidence type="ECO:0000256" key="3">
    <source>
        <dbReference type="ARBA" id="ARBA00023163"/>
    </source>
</evidence>
<gene>
    <name evidence="5" type="primary">rhaS_133</name>
    <name evidence="5" type="ORF">SDC9_176021</name>
</gene>
<keyword evidence="2" id="KW-0238">DNA-binding</keyword>
<accession>A0A645GRW8</accession>
<evidence type="ECO:0000313" key="5">
    <source>
        <dbReference type="EMBL" id="MPN28579.1"/>
    </source>
</evidence>
<dbReference type="InterPro" id="IPR018060">
    <property type="entry name" value="HTH_AraC"/>
</dbReference>
<feature type="domain" description="HTH araC/xylS-type" evidence="4">
    <location>
        <begin position="83"/>
        <end position="181"/>
    </location>
</feature>
<dbReference type="SUPFAM" id="SSF46689">
    <property type="entry name" value="Homeodomain-like"/>
    <property type="match status" value="2"/>
</dbReference>
<dbReference type="EMBL" id="VSSQ01078931">
    <property type="protein sequence ID" value="MPN28579.1"/>
    <property type="molecule type" value="Genomic_DNA"/>
</dbReference>
<dbReference type="Pfam" id="PF12833">
    <property type="entry name" value="HTH_18"/>
    <property type="match status" value="1"/>
</dbReference>
<keyword evidence="3" id="KW-0804">Transcription</keyword>